<sequence length="69" mass="6940">MELKQTVDVLSSLLARHAESGGQIDVNVACVASATAQLAQIAVQQGKVCSCHVNAGSDKKETAGGSAVS</sequence>
<dbReference type="EMBL" id="JBHUIO010000025">
    <property type="protein sequence ID" value="MFD2172433.1"/>
    <property type="molecule type" value="Genomic_DNA"/>
</dbReference>
<proteinExistence type="predicted"/>
<dbReference type="RefSeq" id="WP_386049818.1">
    <property type="nucleotide sequence ID" value="NZ_JBHUIO010000025.1"/>
</dbReference>
<evidence type="ECO:0000313" key="1">
    <source>
        <dbReference type="EMBL" id="MFD2172433.1"/>
    </source>
</evidence>
<reference evidence="2" key="1">
    <citation type="journal article" date="2019" name="Int. J. Syst. Evol. Microbiol.">
        <title>The Global Catalogue of Microorganisms (GCM) 10K type strain sequencing project: providing services to taxonomists for standard genome sequencing and annotation.</title>
        <authorList>
            <consortium name="The Broad Institute Genomics Platform"/>
            <consortium name="The Broad Institute Genome Sequencing Center for Infectious Disease"/>
            <person name="Wu L."/>
            <person name="Ma J."/>
        </authorList>
    </citation>
    <scope>NUCLEOTIDE SEQUENCE [LARGE SCALE GENOMIC DNA]</scope>
    <source>
        <strain evidence="2">CGMCC 1.13574</strain>
    </source>
</reference>
<name>A0ABW5A2E2_9BACL</name>
<protein>
    <submittedName>
        <fullName evidence="1">Uncharacterized protein</fullName>
    </submittedName>
</protein>
<comment type="caution">
    <text evidence="1">The sequence shown here is derived from an EMBL/GenBank/DDBJ whole genome shotgun (WGS) entry which is preliminary data.</text>
</comment>
<accession>A0ABW5A2E2</accession>
<evidence type="ECO:0000313" key="2">
    <source>
        <dbReference type="Proteomes" id="UP001597343"/>
    </source>
</evidence>
<dbReference type="Proteomes" id="UP001597343">
    <property type="component" value="Unassembled WGS sequence"/>
</dbReference>
<gene>
    <name evidence="1" type="ORF">ACFSOY_21035</name>
</gene>
<keyword evidence="2" id="KW-1185">Reference proteome</keyword>
<organism evidence="1 2">
    <name type="scientific">Tumebacillus lipolyticus</name>
    <dbReference type="NCBI Taxonomy" id="1280370"/>
    <lineage>
        <taxon>Bacteria</taxon>
        <taxon>Bacillati</taxon>
        <taxon>Bacillota</taxon>
        <taxon>Bacilli</taxon>
        <taxon>Bacillales</taxon>
        <taxon>Alicyclobacillaceae</taxon>
        <taxon>Tumebacillus</taxon>
    </lineage>
</organism>